<dbReference type="Gene3D" id="1.10.10.10">
    <property type="entry name" value="Winged helix-like DNA-binding domain superfamily/Winged helix DNA-binding domain"/>
    <property type="match status" value="1"/>
</dbReference>
<organism evidence="3 4">
    <name type="scientific">Nephila pilipes</name>
    <name type="common">Giant wood spider</name>
    <name type="synonym">Nephila maculata</name>
    <dbReference type="NCBI Taxonomy" id="299642"/>
    <lineage>
        <taxon>Eukaryota</taxon>
        <taxon>Metazoa</taxon>
        <taxon>Ecdysozoa</taxon>
        <taxon>Arthropoda</taxon>
        <taxon>Chelicerata</taxon>
        <taxon>Arachnida</taxon>
        <taxon>Araneae</taxon>
        <taxon>Araneomorphae</taxon>
        <taxon>Entelegynae</taxon>
        <taxon>Araneoidea</taxon>
        <taxon>Nephilidae</taxon>
        <taxon>Nephila</taxon>
    </lineage>
</organism>
<dbReference type="GO" id="GO:0015074">
    <property type="term" value="P:DNA integration"/>
    <property type="evidence" value="ECO:0007669"/>
    <property type="project" value="InterPro"/>
</dbReference>
<accession>A0A8X6NG86</accession>
<evidence type="ECO:0000313" key="3">
    <source>
        <dbReference type="EMBL" id="GFT11541.1"/>
    </source>
</evidence>
<evidence type="ECO:0000313" key="4">
    <source>
        <dbReference type="Proteomes" id="UP000887013"/>
    </source>
</evidence>
<dbReference type="InterPro" id="IPR036388">
    <property type="entry name" value="WH-like_DNA-bd_sf"/>
</dbReference>
<name>A0A8X6NG86_NEPPI</name>
<evidence type="ECO:0000259" key="2">
    <source>
        <dbReference type="Pfam" id="PF01498"/>
    </source>
</evidence>
<dbReference type="Proteomes" id="UP000887013">
    <property type="component" value="Unassembled WGS sequence"/>
</dbReference>
<dbReference type="InterPro" id="IPR002492">
    <property type="entry name" value="Transposase_Tc1-like"/>
</dbReference>
<dbReference type="Pfam" id="PF01498">
    <property type="entry name" value="HTH_Tnp_Tc3_2"/>
    <property type="match status" value="1"/>
</dbReference>
<dbReference type="GO" id="GO:0005634">
    <property type="term" value="C:nucleus"/>
    <property type="evidence" value="ECO:0007669"/>
    <property type="project" value="UniProtKB-SubCell"/>
</dbReference>
<dbReference type="GO" id="GO:0003677">
    <property type="term" value="F:DNA binding"/>
    <property type="evidence" value="ECO:0007669"/>
    <property type="project" value="InterPro"/>
</dbReference>
<dbReference type="GO" id="GO:0006313">
    <property type="term" value="P:DNA transposition"/>
    <property type="evidence" value="ECO:0007669"/>
    <property type="project" value="InterPro"/>
</dbReference>
<dbReference type="AlphaFoldDB" id="A0A8X6NG86"/>
<dbReference type="OrthoDB" id="6435233at2759"/>
<gene>
    <name evidence="3" type="ORF">NPIL_573061</name>
</gene>
<reference evidence="3" key="1">
    <citation type="submission" date="2020-08" db="EMBL/GenBank/DDBJ databases">
        <title>Multicomponent nature underlies the extraordinary mechanical properties of spider dragline silk.</title>
        <authorList>
            <person name="Kono N."/>
            <person name="Nakamura H."/>
            <person name="Mori M."/>
            <person name="Yoshida Y."/>
            <person name="Ohtoshi R."/>
            <person name="Malay A.D."/>
            <person name="Moran D.A.P."/>
            <person name="Tomita M."/>
            <person name="Numata K."/>
            <person name="Arakawa K."/>
        </authorList>
    </citation>
    <scope>NUCLEOTIDE SEQUENCE</scope>
</reference>
<feature type="domain" description="Transposase Tc1-like" evidence="2">
    <location>
        <begin position="70"/>
        <end position="130"/>
    </location>
</feature>
<comment type="subcellular location">
    <subcellularLocation>
        <location evidence="1">Nucleus</location>
    </subcellularLocation>
</comment>
<evidence type="ECO:0000256" key="1">
    <source>
        <dbReference type="ARBA" id="ARBA00004123"/>
    </source>
</evidence>
<dbReference type="InterPro" id="IPR009057">
    <property type="entry name" value="Homeodomain-like_sf"/>
</dbReference>
<keyword evidence="4" id="KW-1185">Reference proteome</keyword>
<comment type="caution">
    <text evidence="3">The sequence shown here is derived from an EMBL/GenBank/DDBJ whole genome shotgun (WGS) entry which is preliminary data.</text>
</comment>
<dbReference type="SUPFAM" id="SSF46689">
    <property type="entry name" value="Homeodomain-like"/>
    <property type="match status" value="1"/>
</dbReference>
<protein>
    <recommendedName>
        <fullName evidence="2">Transposase Tc1-like domain-containing protein</fullName>
    </recommendedName>
</protein>
<dbReference type="EMBL" id="BMAW01057523">
    <property type="protein sequence ID" value="GFT11541.1"/>
    <property type="molecule type" value="Genomic_DNA"/>
</dbReference>
<sequence>MTSKSKELHVNVKNTIIRLRNEGLTYRAIGVQLNISLFTVRSVVKKFKETGSTENKTRSGRPRIFSTREKRVIINKVKKNPKISAPQIARDVAFTSQKTFSVRNVLHEKSYYGRAARKKPFISEINWIKRDICGLVSSEYDECSYTIAEESFQYQSSDKTTQYCLGRLLDSKATSTVTFS</sequence>
<proteinExistence type="predicted"/>